<evidence type="ECO:0000313" key="3">
    <source>
        <dbReference type="Proteomes" id="UP000548582"/>
    </source>
</evidence>
<name>A0A848EDK7_9PROT</name>
<dbReference type="InterPro" id="IPR005064">
    <property type="entry name" value="BUG"/>
</dbReference>
<dbReference type="RefSeq" id="WP_170053730.1">
    <property type="nucleotide sequence ID" value="NZ_JABBKX010000002.1"/>
</dbReference>
<dbReference type="CDD" id="cd07012">
    <property type="entry name" value="PBP2_Bug_TTT"/>
    <property type="match status" value="1"/>
</dbReference>
<protein>
    <submittedName>
        <fullName evidence="2">Tripartite tricarboxylate transporter substrate binding protein</fullName>
    </submittedName>
</protein>
<dbReference type="SUPFAM" id="SSF53850">
    <property type="entry name" value="Periplasmic binding protein-like II"/>
    <property type="match status" value="1"/>
</dbReference>
<dbReference type="AlphaFoldDB" id="A0A848EDK7"/>
<dbReference type="Gene3D" id="3.40.190.150">
    <property type="entry name" value="Bordetella uptake gene, domain 1"/>
    <property type="match status" value="1"/>
</dbReference>
<dbReference type="PANTHER" id="PTHR42928">
    <property type="entry name" value="TRICARBOXYLATE-BINDING PROTEIN"/>
    <property type="match status" value="1"/>
</dbReference>
<dbReference type="PANTHER" id="PTHR42928:SF5">
    <property type="entry name" value="BLR1237 PROTEIN"/>
    <property type="match status" value="1"/>
</dbReference>
<dbReference type="Gene3D" id="3.40.190.10">
    <property type="entry name" value="Periplasmic binding protein-like II"/>
    <property type="match status" value="1"/>
</dbReference>
<gene>
    <name evidence="2" type="ORF">GWK16_09845</name>
</gene>
<organism evidence="2 3">
    <name type="scientific">Neoroseomonas marina</name>
    <dbReference type="NCBI Taxonomy" id="1232220"/>
    <lineage>
        <taxon>Bacteria</taxon>
        <taxon>Pseudomonadati</taxon>
        <taxon>Pseudomonadota</taxon>
        <taxon>Alphaproteobacteria</taxon>
        <taxon>Acetobacterales</taxon>
        <taxon>Acetobacteraceae</taxon>
        <taxon>Neoroseomonas</taxon>
    </lineage>
</organism>
<dbReference type="Proteomes" id="UP000548582">
    <property type="component" value="Unassembled WGS sequence"/>
</dbReference>
<evidence type="ECO:0000256" key="1">
    <source>
        <dbReference type="ARBA" id="ARBA00006987"/>
    </source>
</evidence>
<evidence type="ECO:0000313" key="2">
    <source>
        <dbReference type="EMBL" id="NMJ41543.1"/>
    </source>
</evidence>
<sequence length="324" mass="33773">MHDAVLSATRRTVLGAGLVLATAPAARAQAFPNRPIRLIVPFPPGGGVDVVGRILADPLGTLLGQPVVVENRSGAGGGIGVEAMAKSTPDGHTLSMTAPGAITAGPAVRSMPYDPLALSHVSMVTRSPLLLVCRKGIAARNLVEFVALVKREPDAIRFASGGVGTGTHLAGELLNLRLGTRMVHVPYRGTGPALTDLVAGNVDIFFSDASAWPMVQQGELRLLAVSPATRWAASPDTPTVGSVVPDFDVSNWYGVAAPPGTPEAIQARLAADIANILARPEVVEMLSRVGFDAAPMPPAEFAAFVRRELETWRSVVQAANIRAD</sequence>
<dbReference type="InterPro" id="IPR042100">
    <property type="entry name" value="Bug_dom1"/>
</dbReference>
<dbReference type="Pfam" id="PF03401">
    <property type="entry name" value="TctC"/>
    <property type="match status" value="1"/>
</dbReference>
<keyword evidence="3" id="KW-1185">Reference proteome</keyword>
<comment type="similarity">
    <text evidence="1">Belongs to the UPF0065 (bug) family.</text>
</comment>
<comment type="caution">
    <text evidence="2">The sequence shown here is derived from an EMBL/GenBank/DDBJ whole genome shotgun (WGS) entry which is preliminary data.</text>
</comment>
<dbReference type="EMBL" id="JABBKX010000002">
    <property type="protein sequence ID" value="NMJ41543.1"/>
    <property type="molecule type" value="Genomic_DNA"/>
</dbReference>
<reference evidence="2 3" key="1">
    <citation type="submission" date="2020-03" db="EMBL/GenBank/DDBJ databases">
        <authorList>
            <person name="Sun Q."/>
        </authorList>
    </citation>
    <scope>NUCLEOTIDE SEQUENCE [LARGE SCALE GENOMIC DNA]</scope>
    <source>
        <strain evidence="2 3">JC162</strain>
    </source>
</reference>
<accession>A0A848EDK7</accession>
<dbReference type="PIRSF" id="PIRSF017082">
    <property type="entry name" value="YflP"/>
    <property type="match status" value="1"/>
</dbReference>
<proteinExistence type="inferred from homology"/>